<dbReference type="Gene3D" id="3.50.50.60">
    <property type="entry name" value="FAD/NAD(P)-binding domain"/>
    <property type="match status" value="1"/>
</dbReference>
<comment type="catalytic activity">
    <reaction evidence="4">
        <text>melleolide F + FADH2 + chloride + O2 = 6'-chloromelleolide F + FAD + 2 H2O + H(+)</text>
        <dbReference type="Rhea" id="RHEA:67160"/>
        <dbReference type="ChEBI" id="CHEBI:15377"/>
        <dbReference type="ChEBI" id="CHEBI:15378"/>
        <dbReference type="ChEBI" id="CHEBI:15379"/>
        <dbReference type="ChEBI" id="CHEBI:17996"/>
        <dbReference type="ChEBI" id="CHEBI:57692"/>
        <dbReference type="ChEBI" id="CHEBI:58307"/>
        <dbReference type="ChEBI" id="CHEBI:167712"/>
        <dbReference type="ChEBI" id="CHEBI:167713"/>
    </reaction>
    <physiologicalReaction direction="left-to-right" evidence="4">
        <dbReference type="Rhea" id="RHEA:67161"/>
    </physiologicalReaction>
</comment>
<dbReference type="InterPro" id="IPR036188">
    <property type="entry name" value="FAD/NAD-bd_sf"/>
</dbReference>
<comment type="caution">
    <text evidence="5">The sequence shown here is derived from an EMBL/GenBank/DDBJ whole genome shotgun (WGS) entry which is preliminary data.</text>
</comment>
<dbReference type="PANTHER" id="PTHR43747:SF5">
    <property type="entry name" value="FAD-BINDING DOMAIN-CONTAINING PROTEIN"/>
    <property type="match status" value="1"/>
</dbReference>
<evidence type="ECO:0000256" key="4">
    <source>
        <dbReference type="ARBA" id="ARBA00049364"/>
    </source>
</evidence>
<reference evidence="5 6" key="1">
    <citation type="submission" date="2019-02" db="EMBL/GenBank/DDBJ databases">
        <title>Genome sequencing of the rare red list fungi Phlebia centrifuga.</title>
        <authorList>
            <person name="Buettner E."/>
            <person name="Kellner H."/>
        </authorList>
    </citation>
    <scope>NUCLEOTIDE SEQUENCE [LARGE SCALE GENOMIC DNA]</scope>
    <source>
        <strain evidence="5 6">DSM 108282</strain>
    </source>
</reference>
<evidence type="ECO:0000256" key="3">
    <source>
        <dbReference type="ARBA" id="ARBA00023033"/>
    </source>
</evidence>
<keyword evidence="3" id="KW-0503">Monooxygenase</keyword>
<protein>
    <recommendedName>
        <fullName evidence="7">FAD/NAD(P)-binding domain-containing protein</fullName>
    </recommendedName>
</protein>
<evidence type="ECO:0000256" key="1">
    <source>
        <dbReference type="ARBA" id="ARBA00005706"/>
    </source>
</evidence>
<sequence>MNIPSKATILVIGGGPAGSYASIVLAREGFNVVLLEATKFPRYHIGESLLPSVRRFMQFIDAEDLVVAHGFTPKPGAAVKLNQHNREGYTDFVSAGPQNGSWNVIRSEFDDLLLTYASKSGVSVFQETKVTEIHFEGPDNIRPVKASWLAQNGAQGQIHFDYLVDASGRNGLMSIKYLKNRAFNQSLKNTACWGYWSGTDLYKPGTTRENAMNPVMDKDIASRKKKLYDIENHDEKLHAFYLDELKHAPGAIKLIGNGVLRTRPGESAIKTTSDFSYCASQHAGDHFRIAGDAGDPFFSSGVHLALTGALSAALTVAASIRGTASEANASRWHDSKVGTAYTRFLIVVLSTYKQIRNQNTAIMSDINEDNFDRAFELLRPVIWGAADVDKTLTQEELQKTMDFCCNVFTPTDPEMYEAVGARLDPALLQPHGPILTEVEIDKLLDQDDFEAKAVLSKVNARKPIHAMVDPEMDFASETHYGLNAVIERGRLGLVASAA</sequence>
<comment type="similarity">
    <text evidence="1">Belongs to the flavin-dependent halogenase family.</text>
</comment>
<keyword evidence="6" id="KW-1185">Reference proteome</keyword>
<evidence type="ECO:0000313" key="5">
    <source>
        <dbReference type="EMBL" id="THG99496.1"/>
    </source>
</evidence>
<dbReference type="InterPro" id="IPR050816">
    <property type="entry name" value="Flavin-dep_Halogenase_NPB"/>
</dbReference>
<name>A0A4S4KMY0_9APHY</name>
<dbReference type="PANTHER" id="PTHR43747">
    <property type="entry name" value="FAD-BINDING PROTEIN"/>
    <property type="match status" value="1"/>
</dbReference>
<dbReference type="GO" id="GO:0004497">
    <property type="term" value="F:monooxygenase activity"/>
    <property type="evidence" value="ECO:0007669"/>
    <property type="project" value="UniProtKB-KW"/>
</dbReference>
<dbReference type="GO" id="GO:0140907">
    <property type="term" value="F:flavin-dependent halogenase activity"/>
    <property type="evidence" value="ECO:0007669"/>
    <property type="project" value="UniProtKB-ARBA"/>
</dbReference>
<dbReference type="GO" id="GO:0044550">
    <property type="term" value="P:secondary metabolite biosynthetic process"/>
    <property type="evidence" value="ECO:0007669"/>
    <property type="project" value="UniProtKB-ARBA"/>
</dbReference>
<dbReference type="Pfam" id="PF04820">
    <property type="entry name" value="Trp_halogenase"/>
    <property type="match status" value="1"/>
</dbReference>
<gene>
    <name evidence="5" type="ORF">EW026_g2857</name>
</gene>
<dbReference type="AlphaFoldDB" id="A0A4S4KMY0"/>
<evidence type="ECO:0008006" key="7">
    <source>
        <dbReference type="Google" id="ProtNLM"/>
    </source>
</evidence>
<dbReference type="PRINTS" id="PR00420">
    <property type="entry name" value="RNGMNOXGNASE"/>
</dbReference>
<dbReference type="SUPFAM" id="SSF51905">
    <property type="entry name" value="FAD/NAD(P)-binding domain"/>
    <property type="match status" value="1"/>
</dbReference>
<organism evidence="5 6">
    <name type="scientific">Hermanssonia centrifuga</name>
    <dbReference type="NCBI Taxonomy" id="98765"/>
    <lineage>
        <taxon>Eukaryota</taxon>
        <taxon>Fungi</taxon>
        <taxon>Dikarya</taxon>
        <taxon>Basidiomycota</taxon>
        <taxon>Agaricomycotina</taxon>
        <taxon>Agaricomycetes</taxon>
        <taxon>Polyporales</taxon>
        <taxon>Meruliaceae</taxon>
        <taxon>Hermanssonia</taxon>
    </lineage>
</organism>
<evidence type="ECO:0000313" key="6">
    <source>
        <dbReference type="Proteomes" id="UP000309038"/>
    </source>
</evidence>
<dbReference type="InterPro" id="IPR006905">
    <property type="entry name" value="Flavin_halogenase"/>
</dbReference>
<dbReference type="Proteomes" id="UP000309038">
    <property type="component" value="Unassembled WGS sequence"/>
</dbReference>
<proteinExistence type="inferred from homology"/>
<dbReference type="EMBL" id="SGPJ01000078">
    <property type="protein sequence ID" value="THG99496.1"/>
    <property type="molecule type" value="Genomic_DNA"/>
</dbReference>
<evidence type="ECO:0000256" key="2">
    <source>
        <dbReference type="ARBA" id="ARBA00023002"/>
    </source>
</evidence>
<keyword evidence="2" id="KW-0560">Oxidoreductase</keyword>
<accession>A0A4S4KMY0</accession>